<name>A0A2S7XX96_BEABA</name>
<reference evidence="1 2" key="1">
    <citation type="submission" date="2016-07" db="EMBL/GenBank/DDBJ databases">
        <title>Comparative genomics of the entomopathogenic fungus Beauveria bassiana.</title>
        <authorList>
            <person name="Valero Jimenez C.A."/>
            <person name="Zwaan B.J."/>
            <person name="Van Kan J.A."/>
            <person name="Takken W."/>
            <person name="Debets A.J."/>
            <person name="Schoustra S.E."/>
            <person name="Koenraadt C.J."/>
        </authorList>
    </citation>
    <scope>NUCLEOTIDE SEQUENCE [LARGE SCALE GENOMIC DNA]</scope>
    <source>
        <strain evidence="1 2">ARSEF 8028</strain>
    </source>
</reference>
<dbReference type="EMBL" id="JRHA01000001">
    <property type="protein sequence ID" value="PQK08283.1"/>
    <property type="molecule type" value="Genomic_DNA"/>
</dbReference>
<accession>A0A2S7XX96</accession>
<dbReference type="AlphaFoldDB" id="A0A2S7XX96"/>
<dbReference type="Proteomes" id="UP000237441">
    <property type="component" value="Unassembled WGS sequence"/>
</dbReference>
<gene>
    <name evidence="1" type="ORF">BB8028_0001g03610</name>
</gene>
<evidence type="ECO:0000313" key="2">
    <source>
        <dbReference type="Proteomes" id="UP000237441"/>
    </source>
</evidence>
<evidence type="ECO:0000313" key="1">
    <source>
        <dbReference type="EMBL" id="PQK08283.1"/>
    </source>
</evidence>
<dbReference type="OrthoDB" id="5430319at2759"/>
<proteinExistence type="predicted"/>
<organism evidence="1 2">
    <name type="scientific">Beauveria bassiana</name>
    <name type="common">White muscardine disease fungus</name>
    <name type="synonym">Tritirachium shiotae</name>
    <dbReference type="NCBI Taxonomy" id="176275"/>
    <lineage>
        <taxon>Eukaryota</taxon>
        <taxon>Fungi</taxon>
        <taxon>Dikarya</taxon>
        <taxon>Ascomycota</taxon>
        <taxon>Pezizomycotina</taxon>
        <taxon>Sordariomycetes</taxon>
        <taxon>Hypocreomycetidae</taxon>
        <taxon>Hypocreales</taxon>
        <taxon>Cordycipitaceae</taxon>
        <taxon>Beauveria</taxon>
    </lineage>
</organism>
<protein>
    <submittedName>
        <fullName evidence="1">Uncharacterized protein</fullName>
    </submittedName>
</protein>
<comment type="caution">
    <text evidence="1">The sequence shown here is derived from an EMBL/GenBank/DDBJ whole genome shotgun (WGS) entry which is preliminary data.</text>
</comment>
<sequence>MGQQVSKDIRSRLEHQTLGELLINDKYIEELEQHFPSLPTTSHHNLTKILASWEKALLKHGISRSKSNQPRKGLVSSVKDKNSWSYKLGSL</sequence>